<sequence length="153" mass="17356">MYAGWSEPPQASFTIPHVTFLVNGQKHQCFNKVSSTRYEMCTESRSYTFFHEIFESNEGKPLDAVVSFPDVLYVFSGKVVYYVKKNSTKVDQNVKYIAVEKAKVDDPADSNMWTNIPIGHTAITMVNEKMAVVFTAHYRTTPPDPLAATIEQF</sequence>
<dbReference type="GeneID" id="20240181"/>
<dbReference type="RefSeq" id="XP_009061050.1">
    <property type="nucleotide sequence ID" value="XM_009062802.1"/>
</dbReference>
<protein>
    <submittedName>
        <fullName evidence="1">Uncharacterized protein</fullName>
    </submittedName>
</protein>
<dbReference type="AlphaFoldDB" id="V4A532"/>
<evidence type="ECO:0000313" key="2">
    <source>
        <dbReference type="Proteomes" id="UP000030746"/>
    </source>
</evidence>
<reference evidence="1 2" key="1">
    <citation type="journal article" date="2013" name="Nature">
        <title>Insights into bilaterian evolution from three spiralian genomes.</title>
        <authorList>
            <person name="Simakov O."/>
            <person name="Marletaz F."/>
            <person name="Cho S.J."/>
            <person name="Edsinger-Gonzales E."/>
            <person name="Havlak P."/>
            <person name="Hellsten U."/>
            <person name="Kuo D.H."/>
            <person name="Larsson T."/>
            <person name="Lv J."/>
            <person name="Arendt D."/>
            <person name="Savage R."/>
            <person name="Osoegawa K."/>
            <person name="de Jong P."/>
            <person name="Grimwood J."/>
            <person name="Chapman J.A."/>
            <person name="Shapiro H."/>
            <person name="Aerts A."/>
            <person name="Otillar R.P."/>
            <person name="Terry A.Y."/>
            <person name="Boore J.L."/>
            <person name="Grigoriev I.V."/>
            <person name="Lindberg D.R."/>
            <person name="Seaver E.C."/>
            <person name="Weisblat D.A."/>
            <person name="Putnam N.H."/>
            <person name="Rokhsar D.S."/>
        </authorList>
    </citation>
    <scope>NUCLEOTIDE SEQUENCE [LARGE SCALE GENOMIC DNA]</scope>
</reference>
<dbReference type="CTD" id="20240181"/>
<gene>
    <name evidence="1" type="ORF">LOTGIDRAFT_165782</name>
</gene>
<dbReference type="EMBL" id="KB202719">
    <property type="protein sequence ID" value="ESO88341.1"/>
    <property type="molecule type" value="Genomic_DNA"/>
</dbReference>
<accession>V4A532</accession>
<organism evidence="1 2">
    <name type="scientific">Lottia gigantea</name>
    <name type="common">Giant owl limpet</name>
    <dbReference type="NCBI Taxonomy" id="225164"/>
    <lineage>
        <taxon>Eukaryota</taxon>
        <taxon>Metazoa</taxon>
        <taxon>Spiralia</taxon>
        <taxon>Lophotrochozoa</taxon>
        <taxon>Mollusca</taxon>
        <taxon>Gastropoda</taxon>
        <taxon>Patellogastropoda</taxon>
        <taxon>Lottioidea</taxon>
        <taxon>Lottiidae</taxon>
        <taxon>Lottia</taxon>
    </lineage>
</organism>
<dbReference type="Proteomes" id="UP000030746">
    <property type="component" value="Unassembled WGS sequence"/>
</dbReference>
<keyword evidence="2" id="KW-1185">Reference proteome</keyword>
<dbReference type="HOGENOM" id="CLU_1715330_0_0_1"/>
<dbReference type="KEGG" id="lgi:LOTGIDRAFT_165782"/>
<proteinExistence type="predicted"/>
<name>V4A532_LOTGI</name>
<evidence type="ECO:0000313" key="1">
    <source>
        <dbReference type="EMBL" id="ESO88341.1"/>
    </source>
</evidence>